<reference evidence="2 3" key="1">
    <citation type="submission" date="2018-02" db="EMBL/GenBank/DDBJ databases">
        <title>Comparative genomes isolates from brazilian mangrove.</title>
        <authorList>
            <person name="Araujo J.E."/>
            <person name="Taketani R.G."/>
            <person name="Silva M.C.P."/>
            <person name="Loureco M.V."/>
            <person name="Andreote F.D."/>
        </authorList>
    </citation>
    <scope>NUCLEOTIDE SEQUENCE [LARGE SCALE GENOMIC DNA]</scope>
    <source>
        <strain evidence="2 3">Hex-1 MGV</strain>
    </source>
</reference>
<dbReference type="EMBL" id="PUHY01000015">
    <property type="protein sequence ID" value="PQO29542.1"/>
    <property type="molecule type" value="Genomic_DNA"/>
</dbReference>
<dbReference type="Proteomes" id="UP000238322">
    <property type="component" value="Unassembled WGS sequence"/>
</dbReference>
<feature type="chain" id="PRO_5015537131" evidence="1">
    <location>
        <begin position="33"/>
        <end position="293"/>
    </location>
</feature>
<name>A0A2S8FBN3_9BACT</name>
<dbReference type="OrthoDB" id="292517at2"/>
<feature type="signal peptide" evidence="1">
    <location>
        <begin position="1"/>
        <end position="32"/>
    </location>
</feature>
<proteinExistence type="predicted"/>
<protein>
    <submittedName>
        <fullName evidence="2">Uncharacterized protein</fullName>
    </submittedName>
</protein>
<dbReference type="RefSeq" id="WP_105332736.1">
    <property type="nucleotide sequence ID" value="NZ_PUHY01000015.1"/>
</dbReference>
<organism evidence="2 3">
    <name type="scientific">Blastopirellula marina</name>
    <dbReference type="NCBI Taxonomy" id="124"/>
    <lineage>
        <taxon>Bacteria</taxon>
        <taxon>Pseudomonadati</taxon>
        <taxon>Planctomycetota</taxon>
        <taxon>Planctomycetia</taxon>
        <taxon>Pirellulales</taxon>
        <taxon>Pirellulaceae</taxon>
        <taxon>Blastopirellula</taxon>
    </lineage>
</organism>
<evidence type="ECO:0000313" key="2">
    <source>
        <dbReference type="EMBL" id="PQO29542.1"/>
    </source>
</evidence>
<evidence type="ECO:0000313" key="3">
    <source>
        <dbReference type="Proteomes" id="UP000238322"/>
    </source>
</evidence>
<gene>
    <name evidence="2" type="ORF">C5Y83_26135</name>
</gene>
<keyword evidence="1" id="KW-0732">Signal</keyword>
<sequence length="293" mass="33820">MRISTSSSNCFWLVIVAATAFCFLVSAQQAAAQSVLAEDMFQVHLDAAKAYQLYADASHDRTYKLNEQPLFVWTNPRRARGQVGHLFVWMDGEYPAVVGTIFSFPWQGKPENQRIVHEMHALTEERIFPVNKVALKAWIPTAGNRFYPFPDTPPVAPGNARRQLQARQLARTFEAHTIDREGKRWELRLLGKELMQYEGPDRIGALFAMLGDAGADPELLLLVEAQRNENQWQWRYSPVRMTDQEIYLRIGTTEVWKSEHDEKNTRFHNAESTYDRFQDTLHHLDLNDKDDSP</sequence>
<evidence type="ECO:0000256" key="1">
    <source>
        <dbReference type="SAM" id="SignalP"/>
    </source>
</evidence>
<comment type="caution">
    <text evidence="2">The sequence shown here is derived from an EMBL/GenBank/DDBJ whole genome shotgun (WGS) entry which is preliminary data.</text>
</comment>
<accession>A0A2S8FBN3</accession>
<dbReference type="AlphaFoldDB" id="A0A2S8FBN3"/>